<evidence type="ECO:0000313" key="1">
    <source>
        <dbReference type="EMBL" id="PHT48176.1"/>
    </source>
</evidence>
<gene>
    <name evidence="1" type="ORF">CQW23_12384</name>
</gene>
<reference evidence="1 2" key="1">
    <citation type="journal article" date="2017" name="Genome Biol.">
        <title>New reference genome sequences of hot pepper reveal the massive evolution of plant disease-resistance genes by retroduplication.</title>
        <authorList>
            <person name="Kim S."/>
            <person name="Park J."/>
            <person name="Yeom S.I."/>
            <person name="Kim Y.M."/>
            <person name="Seo E."/>
            <person name="Kim K.T."/>
            <person name="Kim M.S."/>
            <person name="Lee J.M."/>
            <person name="Cheong K."/>
            <person name="Shin H.S."/>
            <person name="Kim S.B."/>
            <person name="Han K."/>
            <person name="Lee J."/>
            <person name="Park M."/>
            <person name="Lee H.A."/>
            <person name="Lee H.Y."/>
            <person name="Lee Y."/>
            <person name="Oh S."/>
            <person name="Lee J.H."/>
            <person name="Choi E."/>
            <person name="Choi E."/>
            <person name="Lee S.E."/>
            <person name="Jeon J."/>
            <person name="Kim H."/>
            <person name="Choi G."/>
            <person name="Song H."/>
            <person name="Lee J."/>
            <person name="Lee S.C."/>
            <person name="Kwon J.K."/>
            <person name="Lee H.Y."/>
            <person name="Koo N."/>
            <person name="Hong Y."/>
            <person name="Kim R.W."/>
            <person name="Kang W.H."/>
            <person name="Huh J.H."/>
            <person name="Kang B.C."/>
            <person name="Yang T.J."/>
            <person name="Lee Y.H."/>
            <person name="Bennetzen J.L."/>
            <person name="Choi D."/>
        </authorList>
    </citation>
    <scope>NUCLEOTIDE SEQUENCE [LARGE SCALE GENOMIC DNA]</scope>
    <source>
        <strain evidence="2">cv. PBC81</strain>
    </source>
</reference>
<dbReference type="Proteomes" id="UP000224567">
    <property type="component" value="Unassembled WGS sequence"/>
</dbReference>
<keyword evidence="2" id="KW-1185">Reference proteome</keyword>
<reference evidence="2" key="2">
    <citation type="journal article" date="2017" name="J. Anim. Genet.">
        <title>Multiple reference genome sequences of hot pepper reveal the massive evolution of plant disease resistance genes by retroduplication.</title>
        <authorList>
            <person name="Kim S."/>
            <person name="Park J."/>
            <person name="Yeom S.-I."/>
            <person name="Kim Y.-M."/>
            <person name="Seo E."/>
            <person name="Kim K.-T."/>
            <person name="Kim M.-S."/>
            <person name="Lee J.M."/>
            <person name="Cheong K."/>
            <person name="Shin H.-S."/>
            <person name="Kim S.-B."/>
            <person name="Han K."/>
            <person name="Lee J."/>
            <person name="Park M."/>
            <person name="Lee H.-A."/>
            <person name="Lee H.-Y."/>
            <person name="Lee Y."/>
            <person name="Oh S."/>
            <person name="Lee J.H."/>
            <person name="Choi E."/>
            <person name="Choi E."/>
            <person name="Lee S.E."/>
            <person name="Jeon J."/>
            <person name="Kim H."/>
            <person name="Choi G."/>
            <person name="Song H."/>
            <person name="Lee J."/>
            <person name="Lee S.-C."/>
            <person name="Kwon J.-K."/>
            <person name="Lee H.-Y."/>
            <person name="Koo N."/>
            <person name="Hong Y."/>
            <person name="Kim R.W."/>
            <person name="Kang W.-H."/>
            <person name="Huh J.H."/>
            <person name="Kang B.-C."/>
            <person name="Yang T.-J."/>
            <person name="Lee Y.-H."/>
            <person name="Bennetzen J.L."/>
            <person name="Choi D."/>
        </authorList>
    </citation>
    <scope>NUCLEOTIDE SEQUENCE [LARGE SCALE GENOMIC DNA]</scope>
    <source>
        <strain evidence="2">cv. PBC81</strain>
    </source>
</reference>
<evidence type="ECO:0000313" key="2">
    <source>
        <dbReference type="Proteomes" id="UP000224567"/>
    </source>
</evidence>
<dbReference type="EMBL" id="MLFT02000005">
    <property type="protein sequence ID" value="PHT48176.1"/>
    <property type="molecule type" value="Genomic_DNA"/>
</dbReference>
<protein>
    <submittedName>
        <fullName evidence="1">Uncharacterized protein</fullName>
    </submittedName>
</protein>
<comment type="caution">
    <text evidence="1">The sequence shown here is derived from an EMBL/GenBank/DDBJ whole genome shotgun (WGS) entry which is preliminary data.</text>
</comment>
<proteinExistence type="predicted"/>
<organism evidence="1 2">
    <name type="scientific">Capsicum baccatum</name>
    <name type="common">Peruvian pepper</name>
    <dbReference type="NCBI Taxonomy" id="33114"/>
    <lineage>
        <taxon>Eukaryota</taxon>
        <taxon>Viridiplantae</taxon>
        <taxon>Streptophyta</taxon>
        <taxon>Embryophyta</taxon>
        <taxon>Tracheophyta</taxon>
        <taxon>Spermatophyta</taxon>
        <taxon>Magnoliopsida</taxon>
        <taxon>eudicotyledons</taxon>
        <taxon>Gunneridae</taxon>
        <taxon>Pentapetalae</taxon>
        <taxon>asterids</taxon>
        <taxon>lamiids</taxon>
        <taxon>Solanales</taxon>
        <taxon>Solanaceae</taxon>
        <taxon>Solanoideae</taxon>
        <taxon>Capsiceae</taxon>
        <taxon>Capsicum</taxon>
    </lineage>
</organism>
<sequence>MHWIKSLYDQIEEILTGFLSQIHIWQAPEPKKKVTLDSYYGTVSEGDTDLNSLREESEIAHASLFKFSSKTSYEVSIFADDSWNKGPGPHMKSHLKKNLFTDDDVENEFKREKQYALNGSSSYENRELGGEEYDEHGEEKCFKRDNPNPNSPSTEELVKTFSIDRYPVRMQCDGAIDLTGDFMVKSAMEKSFDTFRKILREQKLDAYFRDSCFGKYLDLPEGNSARFQIKMVYHLLNYRFIYENKDKMDGV</sequence>
<dbReference type="AlphaFoldDB" id="A0A2G2WSD7"/>
<accession>A0A2G2WSD7</accession>
<name>A0A2G2WSD7_CAPBA</name>
<dbReference type="OrthoDB" id="1321666at2759"/>